<dbReference type="InterPro" id="IPR008927">
    <property type="entry name" value="6-PGluconate_DH-like_C_sf"/>
</dbReference>
<dbReference type="Gene3D" id="3.40.50.720">
    <property type="entry name" value="NAD(P)-binding Rossmann-like Domain"/>
    <property type="match status" value="2"/>
</dbReference>
<feature type="binding site" evidence="9">
    <location>
        <position position="269"/>
    </location>
    <ligand>
        <name>substrate</name>
    </ligand>
</feature>
<dbReference type="PIRSF" id="PIRSF500134">
    <property type="entry name" value="UDPglc_DH_bac"/>
    <property type="match status" value="1"/>
</dbReference>
<dbReference type="GO" id="GO:0006065">
    <property type="term" value="P:UDP-glucuronate biosynthetic process"/>
    <property type="evidence" value="ECO:0007669"/>
    <property type="project" value="UniProtKB-UniPathway"/>
</dbReference>
<dbReference type="UniPathway" id="UPA00038">
    <property type="reaction ID" value="UER00491"/>
</dbReference>
<dbReference type="EMBL" id="JACHHO010000001">
    <property type="protein sequence ID" value="MBB5204003.1"/>
    <property type="molecule type" value="Genomic_DNA"/>
</dbReference>
<comment type="pathway">
    <text evidence="1">Nucleotide-sugar biosynthesis; UDP-alpha-D-glucuronate biosynthesis; UDP-alpha-D-glucuronate from UDP-alpha-D-glucose: step 1/1.</text>
</comment>
<evidence type="ECO:0000256" key="7">
    <source>
        <dbReference type="PIRNR" id="PIRNR000124"/>
    </source>
</evidence>
<feature type="binding site" evidence="10">
    <location>
        <position position="165"/>
    </location>
    <ligand>
        <name>NAD(+)</name>
        <dbReference type="ChEBI" id="CHEBI:57540"/>
    </ligand>
</feature>
<gene>
    <name evidence="12" type="ORF">HNQ51_001296</name>
</gene>
<evidence type="ECO:0000256" key="9">
    <source>
        <dbReference type="PIRSR" id="PIRSR500134-2"/>
    </source>
</evidence>
<dbReference type="InterPro" id="IPR036291">
    <property type="entry name" value="NAD(P)-bd_dom_sf"/>
</dbReference>
<dbReference type="SMART" id="SM00984">
    <property type="entry name" value="UDPG_MGDP_dh_C"/>
    <property type="match status" value="1"/>
</dbReference>
<evidence type="ECO:0000256" key="2">
    <source>
        <dbReference type="ARBA" id="ARBA00006601"/>
    </source>
</evidence>
<dbReference type="AlphaFoldDB" id="A0A840S2N5"/>
<evidence type="ECO:0000256" key="8">
    <source>
        <dbReference type="PIRSR" id="PIRSR500134-1"/>
    </source>
</evidence>
<feature type="binding site" evidence="10">
    <location>
        <position position="30"/>
    </location>
    <ligand>
        <name>NAD(+)</name>
        <dbReference type="ChEBI" id="CHEBI:57540"/>
    </ligand>
</feature>
<dbReference type="PANTHER" id="PTHR43750">
    <property type="entry name" value="UDP-GLUCOSE 6-DEHYDROGENASE TUAD"/>
    <property type="match status" value="1"/>
</dbReference>
<dbReference type="InterPro" id="IPR017476">
    <property type="entry name" value="UDP-Glc/GDP-Man"/>
</dbReference>
<dbReference type="RefSeq" id="WP_138856993.1">
    <property type="nucleotide sequence ID" value="NZ_CP040709.1"/>
</dbReference>
<dbReference type="PANTHER" id="PTHR43750:SF1">
    <property type="entry name" value="GDP-MANNOSE 6-DEHYDROGENASE"/>
    <property type="match status" value="1"/>
</dbReference>
<keyword evidence="13" id="KW-1185">Reference proteome</keyword>
<evidence type="ECO:0000313" key="12">
    <source>
        <dbReference type="EMBL" id="MBB5204003.1"/>
    </source>
</evidence>
<evidence type="ECO:0000313" key="13">
    <source>
        <dbReference type="Proteomes" id="UP000554837"/>
    </source>
</evidence>
<organism evidence="12 13">
    <name type="scientific">Inhella inkyongensis</name>
    <dbReference type="NCBI Taxonomy" id="392593"/>
    <lineage>
        <taxon>Bacteria</taxon>
        <taxon>Pseudomonadati</taxon>
        <taxon>Pseudomonadota</taxon>
        <taxon>Betaproteobacteria</taxon>
        <taxon>Burkholderiales</taxon>
        <taxon>Sphaerotilaceae</taxon>
        <taxon>Inhella</taxon>
    </lineage>
</organism>
<feature type="binding site" evidence="10">
    <location>
        <position position="35"/>
    </location>
    <ligand>
        <name>NAD(+)</name>
        <dbReference type="ChEBI" id="CHEBI:57540"/>
    </ligand>
</feature>
<reference evidence="12 13" key="1">
    <citation type="submission" date="2020-08" db="EMBL/GenBank/DDBJ databases">
        <title>Genomic Encyclopedia of Type Strains, Phase IV (KMG-IV): sequencing the most valuable type-strain genomes for metagenomic binning, comparative biology and taxonomic classification.</title>
        <authorList>
            <person name="Goeker M."/>
        </authorList>
    </citation>
    <scope>NUCLEOTIDE SEQUENCE [LARGE SCALE GENOMIC DNA]</scope>
    <source>
        <strain evidence="12 13">DSM 23958</strain>
    </source>
</reference>
<feature type="binding site" evidence="10">
    <location>
        <position position="86"/>
    </location>
    <ligand>
        <name>NAD(+)</name>
        <dbReference type="ChEBI" id="CHEBI:57540"/>
    </ligand>
</feature>
<dbReference type="GO" id="GO:0003979">
    <property type="term" value="F:UDP-glucose 6-dehydrogenase activity"/>
    <property type="evidence" value="ECO:0007669"/>
    <property type="project" value="UniProtKB-EC"/>
</dbReference>
<evidence type="ECO:0000256" key="10">
    <source>
        <dbReference type="PIRSR" id="PIRSR500134-3"/>
    </source>
</evidence>
<dbReference type="InterPro" id="IPR001732">
    <property type="entry name" value="UDP-Glc/GDP-Man_DH_N"/>
</dbReference>
<evidence type="ECO:0000256" key="1">
    <source>
        <dbReference type="ARBA" id="ARBA00004701"/>
    </source>
</evidence>
<dbReference type="InterPro" id="IPR014027">
    <property type="entry name" value="UDP-Glc/GDP-Man_DH_C"/>
</dbReference>
<evidence type="ECO:0000256" key="4">
    <source>
        <dbReference type="ARBA" id="ARBA00023002"/>
    </source>
</evidence>
<dbReference type="InterPro" id="IPR028357">
    <property type="entry name" value="UDPglc_DH_bac"/>
</dbReference>
<feature type="binding site" evidence="10">
    <location>
        <position position="275"/>
    </location>
    <ligand>
        <name>NAD(+)</name>
        <dbReference type="ChEBI" id="CHEBI:57540"/>
    </ligand>
</feature>
<dbReference type="InterPro" id="IPR014026">
    <property type="entry name" value="UDP-Glc/GDP-Man_DH_dimer"/>
</dbReference>
<evidence type="ECO:0000256" key="6">
    <source>
        <dbReference type="ARBA" id="ARBA00047473"/>
    </source>
</evidence>
<dbReference type="Proteomes" id="UP000554837">
    <property type="component" value="Unassembled WGS sequence"/>
</dbReference>
<dbReference type="OrthoDB" id="9803238at2"/>
<dbReference type="InterPro" id="IPR036220">
    <property type="entry name" value="UDP-Glc/GDP-Man_DH_C_sf"/>
</dbReference>
<evidence type="ECO:0000256" key="3">
    <source>
        <dbReference type="ARBA" id="ARBA00012954"/>
    </source>
</evidence>
<feature type="binding site" evidence="9">
    <location>
        <position position="214"/>
    </location>
    <ligand>
        <name>substrate</name>
    </ligand>
</feature>
<sequence length="442" mass="47754">MNISIFGLGYVGAVSLACLARDGHQVIGVDIDASKLELIAAGKTPVVEEGMVDLMQQVAASGRVKVTTDAEAAVADSEISLVCVGTPSAANGSQDQTAVLRLAEAMGRAIGAKCEKKAAPHVVVFRSTLVPGTVEDVLRPIIEKASGKKDGVDFFLCFQPEFLREGSSIRDYDKPPFTVVGANHEEPLNRLRQLFGHLPCQFLPTSVRAAEMMKYCCNNFHALKITFANETARLCAALGVDPFEVMNLVCQDTQLNISKAYLKPGFAFGGSCLPKDLRATSYLAKTRDVELPMLSAILASNEAHLNLAYEAVMASGRRKIGFVGLSFKTGTDDLRESPLVTLAEQLIGKGMQLSVYDPEVHLAHLLGSNRRYVETHLPHIGQLLKPELEQVIAESDYLVVGLADARVYAALAQHARADQLVLDLVNLPNRADIKAEVKGLSW</sequence>
<name>A0A840S2N5_9BURK</name>
<feature type="binding site" evidence="10">
    <location>
        <position position="128"/>
    </location>
    <ligand>
        <name>NAD(+)</name>
        <dbReference type="ChEBI" id="CHEBI:57540"/>
    </ligand>
</feature>
<feature type="binding site" evidence="9">
    <location>
        <begin position="261"/>
        <end position="265"/>
    </location>
    <ligand>
        <name>substrate</name>
    </ligand>
</feature>
<comment type="caution">
    <text evidence="12">The sequence shown here is derived from an EMBL/GenBank/DDBJ whole genome shotgun (WGS) entry which is preliminary data.</text>
</comment>
<dbReference type="SUPFAM" id="SSF52413">
    <property type="entry name" value="UDP-glucose/GDP-mannose dehydrogenase C-terminal domain"/>
    <property type="match status" value="1"/>
</dbReference>
<comment type="catalytic activity">
    <reaction evidence="6 7">
        <text>UDP-alpha-D-glucose + 2 NAD(+) + H2O = UDP-alpha-D-glucuronate + 2 NADH + 3 H(+)</text>
        <dbReference type="Rhea" id="RHEA:23596"/>
        <dbReference type="ChEBI" id="CHEBI:15377"/>
        <dbReference type="ChEBI" id="CHEBI:15378"/>
        <dbReference type="ChEBI" id="CHEBI:57540"/>
        <dbReference type="ChEBI" id="CHEBI:57945"/>
        <dbReference type="ChEBI" id="CHEBI:58052"/>
        <dbReference type="ChEBI" id="CHEBI:58885"/>
        <dbReference type="EC" id="1.1.1.22"/>
    </reaction>
</comment>
<dbReference type="PIRSF" id="PIRSF000124">
    <property type="entry name" value="UDPglc_GDPman_dh"/>
    <property type="match status" value="1"/>
</dbReference>
<dbReference type="SUPFAM" id="SSF48179">
    <property type="entry name" value="6-phosphogluconate dehydrogenase C-terminal domain-like"/>
    <property type="match status" value="1"/>
</dbReference>
<dbReference type="Gene3D" id="1.20.5.170">
    <property type="match status" value="1"/>
</dbReference>
<feature type="binding site" evidence="10">
    <location>
        <position position="335"/>
    </location>
    <ligand>
        <name>NAD(+)</name>
        <dbReference type="ChEBI" id="CHEBI:57540"/>
    </ligand>
</feature>
<feature type="binding site" evidence="9">
    <location>
        <position position="328"/>
    </location>
    <ligand>
        <name>substrate</name>
    </ligand>
</feature>
<comment type="similarity">
    <text evidence="2 7">Belongs to the UDP-glucose/GDP-mannose dehydrogenase family.</text>
</comment>
<evidence type="ECO:0000256" key="5">
    <source>
        <dbReference type="ARBA" id="ARBA00023027"/>
    </source>
</evidence>
<dbReference type="GO" id="GO:0000271">
    <property type="term" value="P:polysaccharide biosynthetic process"/>
    <property type="evidence" value="ECO:0007669"/>
    <property type="project" value="InterPro"/>
</dbReference>
<dbReference type="SUPFAM" id="SSF51735">
    <property type="entry name" value="NAD(P)-binding Rossmann-fold domains"/>
    <property type="match status" value="1"/>
</dbReference>
<protein>
    <recommendedName>
        <fullName evidence="3 7">UDP-glucose 6-dehydrogenase</fullName>
        <ecNumber evidence="3 7">1.1.1.22</ecNumber>
    </recommendedName>
</protein>
<dbReference type="Pfam" id="PF03720">
    <property type="entry name" value="UDPG_MGDP_dh_C"/>
    <property type="match status" value="1"/>
</dbReference>
<accession>A0A840S2N5</accession>
<keyword evidence="4 7" id="KW-0560">Oxidoreductase</keyword>
<keyword evidence="5 7" id="KW-0520">NAD</keyword>
<feature type="active site" description="Nucleophile" evidence="8">
    <location>
        <position position="272"/>
    </location>
</feature>
<dbReference type="Pfam" id="PF03721">
    <property type="entry name" value="UDPG_MGDP_dh_N"/>
    <property type="match status" value="1"/>
</dbReference>
<dbReference type="EC" id="1.1.1.22" evidence="3 7"/>
<dbReference type="GO" id="GO:0051287">
    <property type="term" value="F:NAD binding"/>
    <property type="evidence" value="ECO:0007669"/>
    <property type="project" value="InterPro"/>
</dbReference>
<proteinExistence type="inferred from homology"/>
<feature type="domain" description="UDP-glucose/GDP-mannose dehydrogenase C-terminal" evidence="11">
    <location>
        <begin position="321"/>
        <end position="430"/>
    </location>
</feature>
<dbReference type="Pfam" id="PF00984">
    <property type="entry name" value="UDPG_MGDP_dh"/>
    <property type="match status" value="1"/>
</dbReference>
<dbReference type="NCBIfam" id="TIGR03026">
    <property type="entry name" value="NDP-sugDHase"/>
    <property type="match status" value="1"/>
</dbReference>
<feature type="binding site" evidence="9">
    <location>
        <begin position="162"/>
        <end position="165"/>
    </location>
    <ligand>
        <name>substrate</name>
    </ligand>
</feature>
<evidence type="ECO:0000259" key="11">
    <source>
        <dbReference type="SMART" id="SM00984"/>
    </source>
</evidence>